<evidence type="ECO:0000256" key="1">
    <source>
        <dbReference type="ARBA" id="ARBA00001946"/>
    </source>
</evidence>
<feature type="compositionally biased region" description="Acidic residues" evidence="8">
    <location>
        <begin position="477"/>
        <end position="490"/>
    </location>
</feature>
<proteinExistence type="inferred from homology"/>
<feature type="compositionally biased region" description="Basic and acidic residues" evidence="8">
    <location>
        <begin position="495"/>
        <end position="505"/>
    </location>
</feature>
<comment type="cofactor">
    <cofactor evidence="1">
        <name>Mg(2+)</name>
        <dbReference type="ChEBI" id="CHEBI:18420"/>
    </cofactor>
</comment>
<keyword evidence="12" id="KW-1185">Reference proteome</keyword>
<keyword evidence="4 7" id="KW-0067">ATP-binding</keyword>
<comment type="caution">
    <text evidence="11">The sequence shown here is derived from an EMBL/GenBank/DDBJ whole genome shotgun (WGS) entry which is preliminary data.</text>
</comment>
<organism evidence="11 12">
    <name type="scientific">Lolium multiflorum</name>
    <name type="common">Italian ryegrass</name>
    <name type="synonym">Lolium perenne subsp. multiflorum</name>
    <dbReference type="NCBI Taxonomy" id="4521"/>
    <lineage>
        <taxon>Eukaryota</taxon>
        <taxon>Viridiplantae</taxon>
        <taxon>Streptophyta</taxon>
        <taxon>Embryophyta</taxon>
        <taxon>Tracheophyta</taxon>
        <taxon>Spermatophyta</taxon>
        <taxon>Magnoliopsida</taxon>
        <taxon>Liliopsida</taxon>
        <taxon>Poales</taxon>
        <taxon>Poaceae</taxon>
        <taxon>BOP clade</taxon>
        <taxon>Pooideae</taxon>
        <taxon>Poodae</taxon>
        <taxon>Poeae</taxon>
        <taxon>Poeae Chloroplast Group 2 (Poeae type)</taxon>
        <taxon>Loliodinae</taxon>
        <taxon>Loliinae</taxon>
        <taxon>Lolium</taxon>
    </lineage>
</organism>
<comment type="catalytic activity">
    <reaction evidence="6">
        <text>ATP + H2O = ADP + phosphate + H(+)</text>
        <dbReference type="Rhea" id="RHEA:13065"/>
        <dbReference type="ChEBI" id="CHEBI:15377"/>
        <dbReference type="ChEBI" id="CHEBI:15378"/>
        <dbReference type="ChEBI" id="CHEBI:30616"/>
        <dbReference type="ChEBI" id="CHEBI:43474"/>
        <dbReference type="ChEBI" id="CHEBI:456216"/>
    </reaction>
</comment>
<dbReference type="EMBL" id="JAUUTY010000001">
    <property type="protein sequence ID" value="KAK1696565.1"/>
    <property type="molecule type" value="Genomic_DNA"/>
</dbReference>
<dbReference type="InterPro" id="IPR003959">
    <property type="entry name" value="ATPase_AAA_core"/>
</dbReference>
<dbReference type="CDD" id="cd19510">
    <property type="entry name" value="RecA-like_BCS1"/>
    <property type="match status" value="1"/>
</dbReference>
<dbReference type="Pfam" id="PF14363">
    <property type="entry name" value="AAA_assoc"/>
    <property type="match status" value="1"/>
</dbReference>
<dbReference type="SMART" id="SM00382">
    <property type="entry name" value="AAA"/>
    <property type="match status" value="1"/>
</dbReference>
<feature type="region of interest" description="Disordered" evidence="8">
    <location>
        <begin position="469"/>
        <end position="505"/>
    </location>
</feature>
<keyword evidence="5" id="KW-0460">Magnesium</keyword>
<evidence type="ECO:0000259" key="10">
    <source>
        <dbReference type="SMART" id="SM00382"/>
    </source>
</evidence>
<dbReference type="Gene3D" id="6.10.280.40">
    <property type="match status" value="1"/>
</dbReference>
<accession>A0AAD8TYI7</accession>
<keyword evidence="9" id="KW-1133">Transmembrane helix</keyword>
<dbReference type="InterPro" id="IPR025753">
    <property type="entry name" value="AAA_N_dom"/>
</dbReference>
<evidence type="ECO:0000313" key="12">
    <source>
        <dbReference type="Proteomes" id="UP001231189"/>
    </source>
</evidence>
<dbReference type="SUPFAM" id="SSF52540">
    <property type="entry name" value="P-loop containing nucleoside triphosphate hydrolases"/>
    <property type="match status" value="1"/>
</dbReference>
<name>A0AAD8TYI7_LOLMU</name>
<dbReference type="InterPro" id="IPR003960">
    <property type="entry name" value="ATPase_AAA_CS"/>
</dbReference>
<dbReference type="Gene3D" id="3.40.50.300">
    <property type="entry name" value="P-loop containing nucleotide triphosphate hydrolases"/>
    <property type="match status" value="1"/>
</dbReference>
<gene>
    <name evidence="11" type="ORF">QYE76_013262</name>
</gene>
<evidence type="ECO:0000256" key="7">
    <source>
        <dbReference type="RuleBase" id="RU003651"/>
    </source>
</evidence>
<protein>
    <recommendedName>
        <fullName evidence="10">AAA+ ATPase domain-containing protein</fullName>
    </recommendedName>
</protein>
<evidence type="ECO:0000256" key="3">
    <source>
        <dbReference type="ARBA" id="ARBA00022741"/>
    </source>
</evidence>
<dbReference type="GO" id="GO:0005524">
    <property type="term" value="F:ATP binding"/>
    <property type="evidence" value="ECO:0007669"/>
    <property type="project" value="UniProtKB-KW"/>
</dbReference>
<dbReference type="Proteomes" id="UP001231189">
    <property type="component" value="Unassembled WGS sequence"/>
</dbReference>
<dbReference type="InterPro" id="IPR027417">
    <property type="entry name" value="P-loop_NTPase"/>
</dbReference>
<evidence type="ECO:0000256" key="5">
    <source>
        <dbReference type="ARBA" id="ARBA00022842"/>
    </source>
</evidence>
<dbReference type="AlphaFoldDB" id="A0AAD8TYI7"/>
<reference evidence="11" key="1">
    <citation type="submission" date="2023-07" db="EMBL/GenBank/DDBJ databases">
        <title>A chromosome-level genome assembly of Lolium multiflorum.</title>
        <authorList>
            <person name="Chen Y."/>
            <person name="Copetti D."/>
            <person name="Kolliker R."/>
            <person name="Studer B."/>
        </authorList>
    </citation>
    <scope>NUCLEOTIDE SEQUENCE</scope>
    <source>
        <strain evidence="11">02402/16</strain>
        <tissue evidence="11">Leaf</tissue>
    </source>
</reference>
<evidence type="ECO:0000256" key="4">
    <source>
        <dbReference type="ARBA" id="ARBA00022840"/>
    </source>
</evidence>
<dbReference type="InterPro" id="IPR058017">
    <property type="entry name" value="At3g28540-like_C"/>
</dbReference>
<dbReference type="GO" id="GO:0006950">
    <property type="term" value="P:response to stress"/>
    <property type="evidence" value="ECO:0007669"/>
    <property type="project" value="UniProtKB-ARBA"/>
</dbReference>
<dbReference type="FunFam" id="3.40.50.300:FF:001122">
    <property type="entry name" value="AAA-ATPase ASD, mitochondrial"/>
    <property type="match status" value="1"/>
</dbReference>
<keyword evidence="9" id="KW-0472">Membrane</keyword>
<keyword evidence="3 7" id="KW-0547">Nucleotide-binding</keyword>
<comment type="similarity">
    <text evidence="2">Belongs to the AAA ATPase family. BCS1 subfamily.</text>
</comment>
<feature type="transmembrane region" description="Helical" evidence="9">
    <location>
        <begin position="12"/>
        <end position="30"/>
    </location>
</feature>
<keyword evidence="9" id="KW-0812">Transmembrane</keyword>
<sequence>METIAGDAHGYGWAGLWSAVASLIFLWSMVQQYVPAQLEEYLTTLSRRLHAAISPYVTITIDEHVPDSFGRSEAYLAAEAYLSATCATSARRLRADLAAGSDRMSVAVDDHEEVVDEFRGAKLWWRKTKTLPRSNVISWSAHEEERRTYCLTFHNRHRGLVDAVYLPHVLAEGRAATVRNRQRRLFTNNPSSDWSGWDGRVWSHVKLEHPSTFATLGMHPAKKQDIIDDLDMFRDGKDYYASVGKAWKRGYLLFGPPGTGKSTMIAAMANYLDYDVYDLELTAVKNNTELRRLFIETTGKSIIVIEDIDCSIDLTGKRKTKKKKKDKSSKKKKKMAPPVAMDEENKVTLSGLLNFIDGLWSACGGERIIVFTTNHKEKLDPALIRRGRMDSHIEMSYCCFESFKVLAKNYLHIADHELFHEIQQLLGEVDMSPADVAENLMPKSKAKDVDASLGKLIKALKEAKEEALAKASIGAVNEEEAEDDDEEDDSSSSSEEEKNGKNKND</sequence>
<evidence type="ECO:0000256" key="8">
    <source>
        <dbReference type="SAM" id="MobiDB-lite"/>
    </source>
</evidence>
<evidence type="ECO:0000256" key="2">
    <source>
        <dbReference type="ARBA" id="ARBA00007448"/>
    </source>
</evidence>
<dbReference type="InterPro" id="IPR003593">
    <property type="entry name" value="AAA+_ATPase"/>
</dbReference>
<dbReference type="GO" id="GO:0016887">
    <property type="term" value="F:ATP hydrolysis activity"/>
    <property type="evidence" value="ECO:0007669"/>
    <property type="project" value="InterPro"/>
</dbReference>
<feature type="domain" description="AAA+ ATPase" evidence="10">
    <location>
        <begin position="247"/>
        <end position="399"/>
    </location>
</feature>
<dbReference type="PROSITE" id="PS00674">
    <property type="entry name" value="AAA"/>
    <property type="match status" value="1"/>
</dbReference>
<dbReference type="Pfam" id="PF25568">
    <property type="entry name" value="AAA_lid_At3g28540"/>
    <property type="match status" value="1"/>
</dbReference>
<dbReference type="Pfam" id="PF00004">
    <property type="entry name" value="AAA"/>
    <property type="match status" value="1"/>
</dbReference>
<evidence type="ECO:0000313" key="11">
    <source>
        <dbReference type="EMBL" id="KAK1696565.1"/>
    </source>
</evidence>
<evidence type="ECO:0000256" key="9">
    <source>
        <dbReference type="SAM" id="Phobius"/>
    </source>
</evidence>
<dbReference type="InterPro" id="IPR050747">
    <property type="entry name" value="Mitochondrial_chaperone_BCS1"/>
</dbReference>
<evidence type="ECO:0000256" key="6">
    <source>
        <dbReference type="ARBA" id="ARBA00049360"/>
    </source>
</evidence>
<dbReference type="PANTHER" id="PTHR23070">
    <property type="entry name" value="BCS1 AAA-TYPE ATPASE"/>
    <property type="match status" value="1"/>
</dbReference>